<comment type="subunit">
    <text evidence="5">Binds to mitochondrial small subunit 15S rRNA.</text>
</comment>
<evidence type="ECO:0000256" key="1">
    <source>
        <dbReference type="ARBA" id="ARBA00004173"/>
    </source>
</evidence>
<dbReference type="OrthoDB" id="185373at2759"/>
<gene>
    <name evidence="7" type="ORF">KQ657_003765</name>
</gene>
<dbReference type="PANTHER" id="PTHR47936">
    <property type="entry name" value="PPR_LONG DOMAIN-CONTAINING PROTEIN"/>
    <property type="match status" value="1"/>
</dbReference>
<comment type="subcellular location">
    <subcellularLocation>
        <location evidence="1">Mitochondrion</location>
    </subcellularLocation>
</comment>
<dbReference type="InterPro" id="IPR002885">
    <property type="entry name" value="PPR_rpt"/>
</dbReference>
<dbReference type="InterPro" id="IPR011990">
    <property type="entry name" value="TPR-like_helical_dom_sf"/>
</dbReference>
<comment type="similarity">
    <text evidence="2">Belongs to the CCM1 family.</text>
</comment>
<dbReference type="PANTHER" id="PTHR47936:SF1">
    <property type="entry name" value="PENTATRICOPEPTIDE REPEAT-CONTAINING PROTEIN GUN1, CHLOROPLASTIC"/>
    <property type="match status" value="1"/>
</dbReference>
<dbReference type="Proteomes" id="UP000790833">
    <property type="component" value="Unassembled WGS sequence"/>
</dbReference>
<evidence type="ECO:0000256" key="4">
    <source>
        <dbReference type="ARBA" id="ARBA00044493"/>
    </source>
</evidence>
<evidence type="ECO:0000256" key="5">
    <source>
        <dbReference type="ARBA" id="ARBA00044511"/>
    </source>
</evidence>
<dbReference type="RefSeq" id="XP_043050786.1">
    <property type="nucleotide sequence ID" value="XM_043194462.1"/>
</dbReference>
<proteinExistence type="inferred from homology"/>
<protein>
    <recommendedName>
        <fullName evidence="6">Mitochondrial 15S rRNA processing factor CCM1</fullName>
    </recommendedName>
</protein>
<reference evidence="7" key="1">
    <citation type="submission" date="2021-03" db="EMBL/GenBank/DDBJ databases">
        <authorList>
            <person name="Palmer J.M."/>
        </authorList>
    </citation>
    <scope>NUCLEOTIDE SEQUENCE</scope>
    <source>
        <strain evidence="7">ARV_011</strain>
    </source>
</reference>
<evidence type="ECO:0000313" key="7">
    <source>
        <dbReference type="EMBL" id="KAG7195239.1"/>
    </source>
</evidence>
<accession>A0A9P8AJU8</accession>
<dbReference type="EMBL" id="JAHMUF010000004">
    <property type="protein sequence ID" value="KAG7195239.1"/>
    <property type="molecule type" value="Genomic_DNA"/>
</dbReference>
<comment type="caution">
    <text evidence="7">The sequence shown here is derived from an EMBL/GenBank/DDBJ whole genome shotgun (WGS) entry which is preliminary data.</text>
</comment>
<evidence type="ECO:0000256" key="2">
    <source>
        <dbReference type="ARBA" id="ARBA00006192"/>
    </source>
</evidence>
<dbReference type="Pfam" id="PF01535">
    <property type="entry name" value="PPR"/>
    <property type="match status" value="2"/>
</dbReference>
<dbReference type="Gene3D" id="1.25.40.10">
    <property type="entry name" value="Tetratricopeptide repeat domain"/>
    <property type="match status" value="4"/>
</dbReference>
<evidence type="ECO:0000256" key="3">
    <source>
        <dbReference type="ARBA" id="ARBA00022737"/>
    </source>
</evidence>
<comment type="function">
    <text evidence="4">Regulates mitochondrial small subunit maturation by controlling 15S rRNA 5'-end processing. Localizes to the 5' precursor of the 15S rRNA in a position that is subsequently occupied by mS47 in the mature yeast mtSSU. Uses structure and sequence-specific RNA recognition, binding to a single-stranded region of the precursor and specifically recognizing bases -6 to -1. The exchange of Ccm1 for mS47 is coupled to the irreversible removal of precursor rRNA that is accompanied by conformational changes of the mitoribosomal proteins uS5m and mS26. These conformational changes signal completion of 5'-end rRNA processing through protection of the mature 5'-end of the 15S rRNA and stabilization of mS47. The removal of the 5' precursor together with the dissociation of Ccm1 may be catalyzed by the 5'-3' exoribonuclease Pet127. Involved in the specific removal of group I introns in mitochondrial encoded transcripts.</text>
</comment>
<keyword evidence="8" id="KW-1185">Reference proteome</keyword>
<evidence type="ECO:0000256" key="6">
    <source>
        <dbReference type="ARBA" id="ARBA00044527"/>
    </source>
</evidence>
<dbReference type="AlphaFoldDB" id="A0A9P8AJU8"/>
<dbReference type="GO" id="GO:0005739">
    <property type="term" value="C:mitochondrion"/>
    <property type="evidence" value="ECO:0007669"/>
    <property type="project" value="UniProtKB-SubCell"/>
</dbReference>
<keyword evidence="3" id="KW-0677">Repeat</keyword>
<dbReference type="GeneID" id="66117139"/>
<organism evidence="7 8">
    <name type="scientific">Scheffersomyces spartinae</name>
    <dbReference type="NCBI Taxonomy" id="45513"/>
    <lineage>
        <taxon>Eukaryota</taxon>
        <taxon>Fungi</taxon>
        <taxon>Dikarya</taxon>
        <taxon>Ascomycota</taxon>
        <taxon>Saccharomycotina</taxon>
        <taxon>Pichiomycetes</taxon>
        <taxon>Debaryomycetaceae</taxon>
        <taxon>Scheffersomyces</taxon>
    </lineage>
</organism>
<dbReference type="GO" id="GO:0031930">
    <property type="term" value="P:mitochondria-nucleus signaling pathway"/>
    <property type="evidence" value="ECO:0007669"/>
    <property type="project" value="TreeGrafter"/>
</dbReference>
<name>A0A9P8AJU8_9ASCO</name>
<evidence type="ECO:0000313" key="8">
    <source>
        <dbReference type="Proteomes" id="UP000790833"/>
    </source>
</evidence>
<sequence>MTSSLKSETKPTTWDDNLKVVRASLRKGISRVPVICTGITLLATASSVRFQSTATNAQAAPGTQPTTTQKAKGLAKEQGLKTFNKTGPRRHRKVRDISNQIRQSVSESTTDITESIEMLDEGLSYLREIQLSENIPEDDIYFGFQPIINDLLTKITKEDVSTGDKSLEDVLNLLIQHKVVHRCHFSKIIIKTLNDAPNDDMLNVYKQVLNYWVQYLQMTKEIGERTIDCRGMWNDLSRIHLINLVYFSIVQSCILQDTKIDMEIVYKVLGNKSEIENYHVVNSLKKTGLFEKYDKDMHKMTLMADKLYMNNLDPNLKAVSKRISQCVREKNPRKLNDLTKDLFEVSKSKNTPISESTLQALMGAYYDMEAYENVISLFQDLVYNGLKSPKLSTWNYILRTLGNPKYLAKVSSAQATSLFETFESTIKTMKAHGLAFSPATKSAIISSLASFGKFDKLEEALEEYKDIPTTNDAKNGILRGYIASGRVVEAEDKLKEFLEEDEMFVPSTYLMNSFLNHYANSEDYKAVEGIASFMAANKVPDDVATISILVEIFFKAHKERGLIPDMEELFTSLDKFQTKFNDYVYTQLIDGLVNMGDIEGASRVYRHGLRKLQMRSIPRALGILMRGEISNGNIRKGEDYFEEILKTGYGSSKTWNTLIRELLRKNEDDLALVYFNNMKEAGKLNKDHMPNIYTYYFLLDYYVKRNSTVKIQRMINEMSNLKVLGNELPRLLNKLATEGYTLSPELKVLVAQITST</sequence>